<dbReference type="AlphaFoldDB" id="A0A915HIB8"/>
<name>A0A915HIB8_ROMCU</name>
<protein>
    <submittedName>
        <fullName evidence="4">Uncharacterized protein</fullName>
    </submittedName>
</protein>
<organism evidence="3 4">
    <name type="scientific">Romanomermis culicivorax</name>
    <name type="common">Nematode worm</name>
    <dbReference type="NCBI Taxonomy" id="13658"/>
    <lineage>
        <taxon>Eukaryota</taxon>
        <taxon>Metazoa</taxon>
        <taxon>Ecdysozoa</taxon>
        <taxon>Nematoda</taxon>
        <taxon>Enoplea</taxon>
        <taxon>Dorylaimia</taxon>
        <taxon>Mermithida</taxon>
        <taxon>Mermithoidea</taxon>
        <taxon>Mermithidae</taxon>
        <taxon>Romanomermis</taxon>
    </lineage>
</organism>
<evidence type="ECO:0000256" key="1">
    <source>
        <dbReference type="SAM" id="MobiDB-lite"/>
    </source>
</evidence>
<keyword evidence="2" id="KW-1133">Transmembrane helix</keyword>
<keyword evidence="2" id="KW-0472">Membrane</keyword>
<accession>A0A915HIB8</accession>
<evidence type="ECO:0000256" key="2">
    <source>
        <dbReference type="SAM" id="Phobius"/>
    </source>
</evidence>
<evidence type="ECO:0000313" key="4">
    <source>
        <dbReference type="WBParaSite" id="nRc.2.0.1.t01330-RA"/>
    </source>
</evidence>
<keyword evidence="2" id="KW-0812">Transmembrane</keyword>
<sequence length="158" mass="18304">MISVNAEKQTMVERQESHSYLKIMSRYSATVFLISFFMITLIFSTTKAAKSSASKFLPLDFLDDENSAIVESLLNDDGNDENEGKNSDRMERFATNTGDEKRRKRPKFYAWKGKRNEKSGKERYGDEIDLQNLARNYGKFSEMGGKAYNKRKFYAWKG</sequence>
<feature type="compositionally biased region" description="Basic and acidic residues" evidence="1">
    <location>
        <begin position="82"/>
        <end position="92"/>
    </location>
</feature>
<dbReference type="Proteomes" id="UP000887565">
    <property type="component" value="Unplaced"/>
</dbReference>
<feature type="region of interest" description="Disordered" evidence="1">
    <location>
        <begin position="74"/>
        <end position="105"/>
    </location>
</feature>
<reference evidence="4" key="1">
    <citation type="submission" date="2022-11" db="UniProtKB">
        <authorList>
            <consortium name="WormBaseParasite"/>
        </authorList>
    </citation>
    <scope>IDENTIFICATION</scope>
</reference>
<dbReference type="WBParaSite" id="nRc.2.0.1.t01330-RA">
    <property type="protein sequence ID" value="nRc.2.0.1.t01330-RA"/>
    <property type="gene ID" value="nRc.2.0.1.g01330"/>
</dbReference>
<feature type="transmembrane region" description="Helical" evidence="2">
    <location>
        <begin position="27"/>
        <end position="46"/>
    </location>
</feature>
<evidence type="ECO:0000313" key="3">
    <source>
        <dbReference type="Proteomes" id="UP000887565"/>
    </source>
</evidence>
<keyword evidence="3" id="KW-1185">Reference proteome</keyword>
<proteinExistence type="predicted"/>